<keyword evidence="2" id="KW-1185">Reference proteome</keyword>
<dbReference type="AlphaFoldDB" id="A0A117S111"/>
<evidence type="ECO:0000313" key="2">
    <source>
        <dbReference type="Proteomes" id="UP000053260"/>
    </source>
</evidence>
<dbReference type="RefSeq" id="WP_067019964.1">
    <property type="nucleotide sequence ID" value="NZ_KQ949080.1"/>
</dbReference>
<dbReference type="OrthoDB" id="4226815at2"/>
<proteinExistence type="predicted"/>
<comment type="caution">
    <text evidence="1">The sequence shown here is derived from an EMBL/GenBank/DDBJ whole genome shotgun (WGS) entry which is preliminary data.</text>
</comment>
<dbReference type="Proteomes" id="UP000053260">
    <property type="component" value="Unassembled WGS sequence"/>
</dbReference>
<sequence>MPPGVRGALVQRVSALPEGPLDVSWLPAGTPELPLGRIRLHWEPASRAGWDVTAHFGLATTEVLLASWPAAPDDWPRLVRPTIHEVTGLCAALAVATVALDLSNRLAEV</sequence>
<protein>
    <submittedName>
        <fullName evidence="1">Esterase</fullName>
    </submittedName>
</protein>
<dbReference type="STRING" id="909626.AQJ91_12900"/>
<name>A0A117S111_9ACTN</name>
<accession>A0A117S111</accession>
<evidence type="ECO:0000313" key="1">
    <source>
        <dbReference type="EMBL" id="KUO20797.1"/>
    </source>
</evidence>
<organism evidence="1 2">
    <name type="scientific">Streptomyces dysideae</name>
    <dbReference type="NCBI Taxonomy" id="909626"/>
    <lineage>
        <taxon>Bacteria</taxon>
        <taxon>Bacillati</taxon>
        <taxon>Actinomycetota</taxon>
        <taxon>Actinomycetes</taxon>
        <taxon>Kitasatosporales</taxon>
        <taxon>Streptomycetaceae</taxon>
        <taxon>Streptomyces</taxon>
    </lineage>
</organism>
<gene>
    <name evidence="1" type="ORF">AQJ91_12900</name>
</gene>
<reference evidence="1 2" key="1">
    <citation type="submission" date="2015-10" db="EMBL/GenBank/DDBJ databases">
        <title>Draft genome sequence of Streptomyces sp. RV15, isolated from a marine sponge.</title>
        <authorList>
            <person name="Ruckert C."/>
            <person name="Abdelmohsen U.R."/>
            <person name="Winkler A."/>
            <person name="Hentschel U."/>
            <person name="Kalinowski J."/>
            <person name="Kampfer P."/>
            <person name="Glaeser S."/>
        </authorList>
    </citation>
    <scope>NUCLEOTIDE SEQUENCE [LARGE SCALE GENOMIC DNA]</scope>
    <source>
        <strain evidence="1 2">RV15</strain>
    </source>
</reference>
<dbReference type="EMBL" id="LMXB01000031">
    <property type="protein sequence ID" value="KUO20797.1"/>
    <property type="molecule type" value="Genomic_DNA"/>
</dbReference>